<dbReference type="CDD" id="cd08637">
    <property type="entry name" value="DNA_pol_A_pol_I_C"/>
    <property type="match status" value="1"/>
</dbReference>
<dbReference type="AlphaFoldDB" id="A0A9D1IW06"/>
<dbReference type="FunFam" id="1.10.150.20:FF:000003">
    <property type="entry name" value="DNA polymerase I"/>
    <property type="match status" value="1"/>
</dbReference>
<evidence type="ECO:0000256" key="11">
    <source>
        <dbReference type="ARBA" id="ARBA00049244"/>
    </source>
</evidence>
<evidence type="ECO:0000256" key="8">
    <source>
        <dbReference type="ARBA" id="ARBA00022932"/>
    </source>
</evidence>
<evidence type="ECO:0000313" key="17">
    <source>
        <dbReference type="Proteomes" id="UP000824073"/>
    </source>
</evidence>
<dbReference type="SMART" id="SM00482">
    <property type="entry name" value="POLAc"/>
    <property type="match status" value="1"/>
</dbReference>
<dbReference type="GO" id="GO:0006302">
    <property type="term" value="P:double-strand break repair"/>
    <property type="evidence" value="ECO:0007669"/>
    <property type="project" value="TreeGrafter"/>
</dbReference>
<keyword evidence="7 13" id="KW-0227">DNA damage</keyword>
<dbReference type="GO" id="GO:0008409">
    <property type="term" value="F:5'-3' exonuclease activity"/>
    <property type="evidence" value="ECO:0007669"/>
    <property type="project" value="UniProtKB-UniRule"/>
</dbReference>
<keyword evidence="8 13" id="KW-0239">DNA-directed DNA polymerase</keyword>
<dbReference type="CDD" id="cd06140">
    <property type="entry name" value="DNA_polA_I_Bacillus_like_exo"/>
    <property type="match status" value="1"/>
</dbReference>
<dbReference type="InterPro" id="IPR002298">
    <property type="entry name" value="DNA_polymerase_A"/>
</dbReference>
<dbReference type="InterPro" id="IPR020045">
    <property type="entry name" value="DNA_polI_H3TH"/>
</dbReference>
<evidence type="ECO:0000256" key="1">
    <source>
        <dbReference type="ARBA" id="ARBA00007705"/>
    </source>
</evidence>
<dbReference type="InterPro" id="IPR036397">
    <property type="entry name" value="RNaseH_sf"/>
</dbReference>
<dbReference type="Gene3D" id="3.30.420.10">
    <property type="entry name" value="Ribonuclease H-like superfamily/Ribonuclease H"/>
    <property type="match status" value="1"/>
</dbReference>
<evidence type="ECO:0000256" key="6">
    <source>
        <dbReference type="ARBA" id="ARBA00022705"/>
    </source>
</evidence>
<evidence type="ECO:0000256" key="2">
    <source>
        <dbReference type="ARBA" id="ARBA00012417"/>
    </source>
</evidence>
<comment type="subunit">
    <text evidence="13">Single-chain monomer with multiple functions.</text>
</comment>
<comment type="function">
    <text evidence="13">In addition to polymerase activity, this DNA polymerase exhibits 5'-3' exonuclease activity.</text>
</comment>
<dbReference type="PRINTS" id="PR00868">
    <property type="entry name" value="DNAPOLI"/>
</dbReference>
<dbReference type="InterPro" id="IPR002421">
    <property type="entry name" value="5-3_exonuclease"/>
</dbReference>
<dbReference type="InterPro" id="IPR018320">
    <property type="entry name" value="DNA_polymerase_1"/>
</dbReference>
<evidence type="ECO:0000256" key="9">
    <source>
        <dbReference type="ARBA" id="ARBA00023125"/>
    </source>
</evidence>
<keyword evidence="10 13" id="KW-0234">DNA repair</keyword>
<reference evidence="16" key="1">
    <citation type="submission" date="2020-10" db="EMBL/GenBank/DDBJ databases">
        <authorList>
            <person name="Gilroy R."/>
        </authorList>
    </citation>
    <scope>NUCLEOTIDE SEQUENCE</scope>
    <source>
        <strain evidence="16">CHK191-8634</strain>
    </source>
</reference>
<dbReference type="Gene3D" id="3.40.50.1010">
    <property type="entry name" value="5'-nuclease"/>
    <property type="match status" value="1"/>
</dbReference>
<feature type="domain" description="5'-3' exonuclease" evidence="14">
    <location>
        <begin position="1"/>
        <end position="263"/>
    </location>
</feature>
<dbReference type="Gene3D" id="3.30.70.370">
    <property type="match status" value="1"/>
</dbReference>
<dbReference type="EMBL" id="DVMR01000022">
    <property type="protein sequence ID" value="HIU43054.1"/>
    <property type="molecule type" value="Genomic_DNA"/>
</dbReference>
<dbReference type="FunFam" id="1.10.150.20:FF:000002">
    <property type="entry name" value="DNA polymerase I"/>
    <property type="match status" value="1"/>
</dbReference>
<evidence type="ECO:0000256" key="10">
    <source>
        <dbReference type="ARBA" id="ARBA00023204"/>
    </source>
</evidence>
<dbReference type="PANTHER" id="PTHR10133:SF27">
    <property type="entry name" value="DNA POLYMERASE NU"/>
    <property type="match status" value="1"/>
</dbReference>
<dbReference type="EC" id="2.7.7.7" evidence="2 12"/>
<evidence type="ECO:0000259" key="15">
    <source>
        <dbReference type="SMART" id="SM00482"/>
    </source>
</evidence>
<dbReference type="SUPFAM" id="SSF88723">
    <property type="entry name" value="PIN domain-like"/>
    <property type="match status" value="1"/>
</dbReference>
<dbReference type="NCBIfam" id="NF004397">
    <property type="entry name" value="PRK05755.1"/>
    <property type="match status" value="1"/>
</dbReference>
<dbReference type="FunFam" id="1.20.1060.10:FF:000001">
    <property type="entry name" value="DNA polymerase I"/>
    <property type="match status" value="1"/>
</dbReference>
<dbReference type="SUPFAM" id="SSF53098">
    <property type="entry name" value="Ribonuclease H-like"/>
    <property type="match status" value="1"/>
</dbReference>
<dbReference type="InterPro" id="IPR029060">
    <property type="entry name" value="PIN-like_dom_sf"/>
</dbReference>
<dbReference type="InterPro" id="IPR001098">
    <property type="entry name" value="DNA-dir_DNA_pol_A_palm_dom"/>
</dbReference>
<dbReference type="InterPro" id="IPR019760">
    <property type="entry name" value="DNA-dir_DNA_pol_A_CS"/>
</dbReference>
<evidence type="ECO:0000259" key="14">
    <source>
        <dbReference type="SMART" id="SM00475"/>
    </source>
</evidence>
<dbReference type="PROSITE" id="PS00447">
    <property type="entry name" value="DNA_POLYMERASE_A"/>
    <property type="match status" value="1"/>
</dbReference>
<organism evidence="16 17">
    <name type="scientific">Candidatus Ventrousia excrementavium</name>
    <dbReference type="NCBI Taxonomy" id="2840961"/>
    <lineage>
        <taxon>Bacteria</taxon>
        <taxon>Bacillati</taxon>
        <taxon>Bacillota</taxon>
        <taxon>Clostridia</taxon>
        <taxon>Eubacteriales</taxon>
        <taxon>Clostridiaceae</taxon>
        <taxon>Clostridiaceae incertae sedis</taxon>
        <taxon>Candidatus Ventrousia</taxon>
    </lineage>
</organism>
<keyword evidence="13" id="KW-0540">Nuclease</keyword>
<dbReference type="CDD" id="cd09898">
    <property type="entry name" value="H3TH_53EXO"/>
    <property type="match status" value="1"/>
</dbReference>
<dbReference type="GO" id="GO:0003677">
    <property type="term" value="F:DNA binding"/>
    <property type="evidence" value="ECO:0007669"/>
    <property type="project" value="UniProtKB-UniRule"/>
</dbReference>
<comment type="catalytic activity">
    <reaction evidence="11 13">
        <text>DNA(n) + a 2'-deoxyribonucleoside 5'-triphosphate = DNA(n+1) + diphosphate</text>
        <dbReference type="Rhea" id="RHEA:22508"/>
        <dbReference type="Rhea" id="RHEA-COMP:17339"/>
        <dbReference type="Rhea" id="RHEA-COMP:17340"/>
        <dbReference type="ChEBI" id="CHEBI:33019"/>
        <dbReference type="ChEBI" id="CHEBI:61560"/>
        <dbReference type="ChEBI" id="CHEBI:173112"/>
        <dbReference type="EC" id="2.7.7.7"/>
    </reaction>
</comment>
<dbReference type="Gene3D" id="1.10.150.20">
    <property type="entry name" value="5' to 3' exonuclease, C-terminal subdomain"/>
    <property type="match status" value="2"/>
</dbReference>
<dbReference type="CDD" id="cd09859">
    <property type="entry name" value="PIN_53EXO"/>
    <property type="match status" value="1"/>
</dbReference>
<dbReference type="InterPro" id="IPR043502">
    <property type="entry name" value="DNA/RNA_pol_sf"/>
</dbReference>
<dbReference type="Pfam" id="PF01367">
    <property type="entry name" value="5_3_exonuc"/>
    <property type="match status" value="1"/>
</dbReference>
<dbReference type="InterPro" id="IPR012337">
    <property type="entry name" value="RNaseH-like_sf"/>
</dbReference>
<evidence type="ECO:0000256" key="13">
    <source>
        <dbReference type="RuleBase" id="RU004460"/>
    </source>
</evidence>
<evidence type="ECO:0000256" key="12">
    <source>
        <dbReference type="NCBIfam" id="TIGR00593"/>
    </source>
</evidence>
<dbReference type="SUPFAM" id="SSF47807">
    <property type="entry name" value="5' to 3' exonuclease, C-terminal subdomain"/>
    <property type="match status" value="1"/>
</dbReference>
<reference evidence="16" key="2">
    <citation type="journal article" date="2021" name="PeerJ">
        <title>Extensive microbial diversity within the chicken gut microbiome revealed by metagenomics and culture.</title>
        <authorList>
            <person name="Gilroy R."/>
            <person name="Ravi A."/>
            <person name="Getino M."/>
            <person name="Pursley I."/>
            <person name="Horton D.L."/>
            <person name="Alikhan N.F."/>
            <person name="Baker D."/>
            <person name="Gharbi K."/>
            <person name="Hall N."/>
            <person name="Watson M."/>
            <person name="Adriaenssens E.M."/>
            <person name="Foster-Nyarko E."/>
            <person name="Jarju S."/>
            <person name="Secka A."/>
            <person name="Antonio M."/>
            <person name="Oren A."/>
            <person name="Chaudhuri R.R."/>
            <person name="La Ragione R."/>
            <person name="Hildebrand F."/>
            <person name="Pallen M.J."/>
        </authorList>
    </citation>
    <scope>NUCLEOTIDE SEQUENCE</scope>
    <source>
        <strain evidence="16">CHK191-8634</strain>
    </source>
</reference>
<evidence type="ECO:0000313" key="16">
    <source>
        <dbReference type="EMBL" id="HIU43054.1"/>
    </source>
</evidence>
<dbReference type="GO" id="GO:0006261">
    <property type="term" value="P:DNA-templated DNA replication"/>
    <property type="evidence" value="ECO:0007669"/>
    <property type="project" value="UniProtKB-UniRule"/>
</dbReference>
<keyword evidence="4 13" id="KW-0808">Transferase</keyword>
<evidence type="ECO:0000256" key="3">
    <source>
        <dbReference type="ARBA" id="ARBA00020311"/>
    </source>
</evidence>
<protein>
    <recommendedName>
        <fullName evidence="3 12">DNA polymerase I</fullName>
        <ecNumber evidence="2 12">2.7.7.7</ecNumber>
    </recommendedName>
</protein>
<gene>
    <name evidence="13 16" type="primary">polA</name>
    <name evidence="16" type="ORF">IAB67_02010</name>
</gene>
<evidence type="ECO:0000256" key="7">
    <source>
        <dbReference type="ARBA" id="ARBA00022763"/>
    </source>
</evidence>
<proteinExistence type="inferred from homology"/>
<accession>A0A9D1IW06</accession>
<evidence type="ECO:0000256" key="5">
    <source>
        <dbReference type="ARBA" id="ARBA00022695"/>
    </source>
</evidence>
<dbReference type="InterPro" id="IPR020046">
    <property type="entry name" value="5-3_exonucl_a-hlix_arch_N"/>
</dbReference>
<comment type="caution">
    <text evidence="16">The sequence shown here is derived from an EMBL/GenBank/DDBJ whole genome shotgun (WGS) entry which is preliminary data.</text>
</comment>
<dbReference type="InterPro" id="IPR036279">
    <property type="entry name" value="5-3_exonuclease_C_sf"/>
</dbReference>
<dbReference type="GO" id="GO:0003887">
    <property type="term" value="F:DNA-directed DNA polymerase activity"/>
    <property type="evidence" value="ECO:0007669"/>
    <property type="project" value="UniProtKB-UniRule"/>
</dbReference>
<comment type="similarity">
    <text evidence="1 13">Belongs to the DNA polymerase type-A family.</text>
</comment>
<name>A0A9D1IW06_9CLOT</name>
<dbReference type="SMART" id="SM00279">
    <property type="entry name" value="HhH2"/>
    <property type="match status" value="1"/>
</dbReference>
<dbReference type="InterPro" id="IPR054690">
    <property type="entry name" value="DNA_polI_exonuclease"/>
</dbReference>
<dbReference type="Pfam" id="PF22619">
    <property type="entry name" value="DNA_polI_exo1"/>
    <property type="match status" value="1"/>
</dbReference>
<sequence>MKLMVLDGNSLINRAFYGVKPLTASDGTPTNAVYGFLNILFKLLADESPDALCVAFDMKAPTFRHEQYEGYKAQRKGMPDELAAQMPILKEVLDAMHIARCERAGWEADDLLGTMAARAGEAGWETVVVTGDRDSLQLITDRVRVKLVSTRMGQTTTREMTPESFYDEYGFEPRRLIDLKALMGDASDNIPGVPGIGEKTALDLVRRGGTLEQIYQNLDTLELKPAVRRKLTEGRDMAFLSYDLATIRCNAPLDFQPQDALMQKPDEPRLYALFVRLEFQKLIDKMGLSAQGTQAAQRPDCPMSMVTDAGEAGKLLDRLRGGQPCVVLALPDLAGVAAACDGQCFVALRDSLAGYDDFVQALFASDIPKTTHDWKGLYAQLLREGIDGQGVVFDTCLAAYLLDPNAGSYALERLALSELGYELPQSAKFSAPDALSPLSDRQAALEALCAHTSAVLALADRQRLRLEELGMTPLLLEIELPLSPVLARMEREGMALDRGQLEAFGRMLTARIGELEQEIHGYAGEPFNIGSTKQLGVILFEKLGLRVIKKTKTGYSTDAEVLEKLRGSHPIIDCILEYRTLTKLTSTYVDGLLKVLGPDGKVHTTFQQTVTNTGRLSSTDPNLQNIPVRSELGGQVRRCFVPREGWVYVDADYSQIELRILAHIANDAHMLAAFESGEDIHAVTASQVFGVPLSEVTSLMRRRAKAVNFGIVYGISAFSLADDIGVTRAEAQQYIDAYLQSYSGVRDYMESIRKKAHEDGYVATLYGRRRPLPELRSSNFNLRSFGERVALNMPIQGTAADIMKIAMIAVDARLHREKLRARLVLQVHDELMVEAPADEREAVQRILEEEMAGAASLRVQLPAEASWGDNWYDAKH</sequence>
<dbReference type="PANTHER" id="PTHR10133">
    <property type="entry name" value="DNA POLYMERASE I"/>
    <property type="match status" value="1"/>
</dbReference>
<dbReference type="SUPFAM" id="SSF56672">
    <property type="entry name" value="DNA/RNA polymerases"/>
    <property type="match status" value="1"/>
</dbReference>
<keyword evidence="6 13" id="KW-0235">DNA replication</keyword>
<keyword evidence="5 13" id="KW-0548">Nucleotidyltransferase</keyword>
<keyword evidence="9 13" id="KW-0238">DNA-binding</keyword>
<dbReference type="Gene3D" id="1.20.1060.10">
    <property type="entry name" value="Taq DNA Polymerase, Chain T, domain 4"/>
    <property type="match status" value="1"/>
</dbReference>
<dbReference type="NCBIfam" id="TIGR00593">
    <property type="entry name" value="pola"/>
    <property type="match status" value="1"/>
</dbReference>
<keyword evidence="13" id="KW-0269">Exonuclease</keyword>
<dbReference type="Pfam" id="PF00476">
    <property type="entry name" value="DNA_pol_A"/>
    <property type="match status" value="1"/>
</dbReference>
<dbReference type="Pfam" id="PF02739">
    <property type="entry name" value="5_3_exonuc_N"/>
    <property type="match status" value="1"/>
</dbReference>
<feature type="domain" description="DNA-directed DNA polymerase family A palm" evidence="15">
    <location>
        <begin position="633"/>
        <end position="839"/>
    </location>
</feature>
<keyword evidence="13" id="KW-0378">Hydrolase</keyword>
<evidence type="ECO:0000256" key="4">
    <source>
        <dbReference type="ARBA" id="ARBA00022679"/>
    </source>
</evidence>
<dbReference type="SMART" id="SM00475">
    <property type="entry name" value="53EXOc"/>
    <property type="match status" value="1"/>
</dbReference>
<dbReference type="Proteomes" id="UP000824073">
    <property type="component" value="Unassembled WGS sequence"/>
</dbReference>
<dbReference type="InterPro" id="IPR008918">
    <property type="entry name" value="HhH2"/>
</dbReference>